<keyword evidence="2" id="KW-1185">Reference proteome</keyword>
<sequence>MAIKYTFFSFLKIFNYLWVIHAEVEERVVPLIHCLMIGPKQENYVYVLNIIKKEIQTIVLGEQ</sequence>
<name>A0ACC2TKT5_9FUNG</name>
<gene>
    <name evidence="1" type="ORF">DSO57_1037690</name>
</gene>
<evidence type="ECO:0000313" key="1">
    <source>
        <dbReference type="EMBL" id="KAJ9075274.1"/>
    </source>
</evidence>
<protein>
    <submittedName>
        <fullName evidence="1">Uncharacterized protein</fullName>
    </submittedName>
</protein>
<organism evidence="1 2">
    <name type="scientific">Entomophthora muscae</name>
    <dbReference type="NCBI Taxonomy" id="34485"/>
    <lineage>
        <taxon>Eukaryota</taxon>
        <taxon>Fungi</taxon>
        <taxon>Fungi incertae sedis</taxon>
        <taxon>Zoopagomycota</taxon>
        <taxon>Entomophthoromycotina</taxon>
        <taxon>Entomophthoromycetes</taxon>
        <taxon>Entomophthorales</taxon>
        <taxon>Entomophthoraceae</taxon>
        <taxon>Entomophthora</taxon>
    </lineage>
</organism>
<accession>A0ACC2TKT5</accession>
<dbReference type="EMBL" id="QTSX02002548">
    <property type="protein sequence ID" value="KAJ9075274.1"/>
    <property type="molecule type" value="Genomic_DNA"/>
</dbReference>
<dbReference type="Proteomes" id="UP001165960">
    <property type="component" value="Unassembled WGS sequence"/>
</dbReference>
<comment type="caution">
    <text evidence="1">The sequence shown here is derived from an EMBL/GenBank/DDBJ whole genome shotgun (WGS) entry which is preliminary data.</text>
</comment>
<evidence type="ECO:0000313" key="2">
    <source>
        <dbReference type="Proteomes" id="UP001165960"/>
    </source>
</evidence>
<proteinExistence type="predicted"/>
<reference evidence="1" key="1">
    <citation type="submission" date="2022-04" db="EMBL/GenBank/DDBJ databases">
        <title>Genome of the entomopathogenic fungus Entomophthora muscae.</title>
        <authorList>
            <person name="Elya C."/>
            <person name="Lovett B.R."/>
            <person name="Lee E."/>
            <person name="Macias A.M."/>
            <person name="Hajek A.E."/>
            <person name="De Bivort B.L."/>
            <person name="Kasson M.T."/>
            <person name="De Fine Licht H.H."/>
            <person name="Stajich J.E."/>
        </authorList>
    </citation>
    <scope>NUCLEOTIDE SEQUENCE</scope>
    <source>
        <strain evidence="1">Berkeley</strain>
    </source>
</reference>